<dbReference type="Proteomes" id="UP000286415">
    <property type="component" value="Unassembled WGS sequence"/>
</dbReference>
<protein>
    <submittedName>
        <fullName evidence="3">Uncharacterized protein</fullName>
    </submittedName>
</protein>
<evidence type="ECO:0000256" key="2">
    <source>
        <dbReference type="SAM" id="SignalP"/>
    </source>
</evidence>
<evidence type="ECO:0000313" key="4">
    <source>
        <dbReference type="Proteomes" id="UP000286415"/>
    </source>
</evidence>
<accession>A0A3R7ENF3</accession>
<sequence>MDLPITATLTWWSGLSAAMIPRATLAGTSFHKVQPCQEGQRGAVRPRAARPRTTSNRATRRSGGKVVLSSATGV</sequence>
<organism evidence="3 4">
    <name type="scientific">Clonorchis sinensis</name>
    <name type="common">Chinese liver fluke</name>
    <dbReference type="NCBI Taxonomy" id="79923"/>
    <lineage>
        <taxon>Eukaryota</taxon>
        <taxon>Metazoa</taxon>
        <taxon>Spiralia</taxon>
        <taxon>Lophotrochozoa</taxon>
        <taxon>Platyhelminthes</taxon>
        <taxon>Trematoda</taxon>
        <taxon>Digenea</taxon>
        <taxon>Opisthorchiida</taxon>
        <taxon>Opisthorchiata</taxon>
        <taxon>Opisthorchiidae</taxon>
        <taxon>Clonorchis</taxon>
    </lineage>
</organism>
<feature type="compositionally biased region" description="Low complexity" evidence="1">
    <location>
        <begin position="41"/>
        <end position="57"/>
    </location>
</feature>
<reference evidence="3 4" key="2">
    <citation type="journal article" date="2021" name="Genomics">
        <title>High-quality reference genome for Clonorchis sinensis.</title>
        <authorList>
            <person name="Young N.D."/>
            <person name="Stroehlein A.J."/>
            <person name="Kinkar L."/>
            <person name="Wang T."/>
            <person name="Sohn W.M."/>
            <person name="Chang B.C.H."/>
            <person name="Kaur P."/>
            <person name="Weisz D."/>
            <person name="Dudchenko O."/>
            <person name="Aiden E.L."/>
            <person name="Korhonen P.K."/>
            <person name="Gasser R.B."/>
        </authorList>
    </citation>
    <scope>NUCLEOTIDE SEQUENCE [LARGE SCALE GENOMIC DNA]</scope>
    <source>
        <strain evidence="3">Cs-k2</strain>
    </source>
</reference>
<keyword evidence="4" id="KW-1185">Reference proteome</keyword>
<reference evidence="3 4" key="1">
    <citation type="journal article" date="2018" name="Biotechnol. Adv.">
        <title>Improved genomic resources and new bioinformatic workflow for the carcinogenic parasite Clonorchis sinensis: Biotechnological implications.</title>
        <authorList>
            <person name="Wang D."/>
            <person name="Korhonen P.K."/>
            <person name="Gasser R.B."/>
            <person name="Young N.D."/>
        </authorList>
    </citation>
    <scope>NUCLEOTIDE SEQUENCE [LARGE SCALE GENOMIC DNA]</scope>
    <source>
        <strain evidence="3">Cs-k2</strain>
    </source>
</reference>
<feature type="signal peptide" evidence="2">
    <location>
        <begin position="1"/>
        <end position="17"/>
    </location>
</feature>
<feature type="chain" id="PRO_5043635584" evidence="2">
    <location>
        <begin position="18"/>
        <end position="74"/>
    </location>
</feature>
<gene>
    <name evidence="3" type="ORF">CSKR_110901</name>
</gene>
<proteinExistence type="predicted"/>
<comment type="caution">
    <text evidence="3">The sequence shown here is derived from an EMBL/GenBank/DDBJ whole genome shotgun (WGS) entry which is preliminary data.</text>
</comment>
<evidence type="ECO:0000256" key="1">
    <source>
        <dbReference type="SAM" id="MobiDB-lite"/>
    </source>
</evidence>
<name>A0A3R7ENF3_CLOSI</name>
<dbReference type="InParanoid" id="A0A3R7ENF3"/>
<keyword evidence="2" id="KW-0732">Signal</keyword>
<evidence type="ECO:0000313" key="3">
    <source>
        <dbReference type="EMBL" id="KAG5447142.1"/>
    </source>
</evidence>
<feature type="region of interest" description="Disordered" evidence="1">
    <location>
        <begin position="36"/>
        <end position="74"/>
    </location>
</feature>
<dbReference type="AlphaFoldDB" id="A0A3R7ENF3"/>
<dbReference type="EMBL" id="NIRI02000042">
    <property type="protein sequence ID" value="KAG5447142.1"/>
    <property type="molecule type" value="Genomic_DNA"/>
</dbReference>